<evidence type="ECO:0000256" key="1">
    <source>
        <dbReference type="ARBA" id="ARBA00022723"/>
    </source>
</evidence>
<comment type="caution">
    <text evidence="6">The sequence shown here is derived from an EMBL/GenBank/DDBJ whole genome shotgun (WGS) entry which is preliminary data.</text>
</comment>
<dbReference type="Proteomes" id="UP000231279">
    <property type="component" value="Unassembled WGS sequence"/>
</dbReference>
<dbReference type="AlphaFoldDB" id="A0A2G9I916"/>
<accession>A0A2G9I916</accession>
<keyword evidence="6" id="KW-0413">Isomerase</keyword>
<evidence type="ECO:0000256" key="3">
    <source>
        <dbReference type="ARBA" id="ARBA00022833"/>
    </source>
</evidence>
<organism evidence="6 7">
    <name type="scientific">Handroanthus impetiginosus</name>
    <dbReference type="NCBI Taxonomy" id="429701"/>
    <lineage>
        <taxon>Eukaryota</taxon>
        <taxon>Viridiplantae</taxon>
        <taxon>Streptophyta</taxon>
        <taxon>Embryophyta</taxon>
        <taxon>Tracheophyta</taxon>
        <taxon>Spermatophyta</taxon>
        <taxon>Magnoliopsida</taxon>
        <taxon>eudicotyledons</taxon>
        <taxon>Gunneridae</taxon>
        <taxon>Pentapetalae</taxon>
        <taxon>asterids</taxon>
        <taxon>lamiids</taxon>
        <taxon>Lamiales</taxon>
        <taxon>Bignoniaceae</taxon>
        <taxon>Crescentiina</taxon>
        <taxon>Tabebuia alliance</taxon>
        <taxon>Handroanthus</taxon>
    </lineage>
</organism>
<keyword evidence="7" id="KW-1185">Reference proteome</keyword>
<proteinExistence type="predicted"/>
<gene>
    <name evidence="6" type="ORF">CDL12_01126</name>
</gene>
<name>A0A2G9I916_9LAMI</name>
<evidence type="ECO:0000313" key="6">
    <source>
        <dbReference type="EMBL" id="PIN26130.1"/>
    </source>
</evidence>
<dbReference type="EC" id="5.99.1.2" evidence="6"/>
<keyword evidence="1" id="KW-0479">Metal-binding</keyword>
<feature type="domain" description="GRF-type" evidence="5">
    <location>
        <begin position="9"/>
        <end position="49"/>
    </location>
</feature>
<dbReference type="Pfam" id="PF06839">
    <property type="entry name" value="Zn_ribbon_GRF"/>
    <property type="match status" value="1"/>
</dbReference>
<evidence type="ECO:0000313" key="7">
    <source>
        <dbReference type="Proteomes" id="UP000231279"/>
    </source>
</evidence>
<keyword evidence="2 4" id="KW-0863">Zinc-finger</keyword>
<sequence>MSEVGGISCFCENLARVRTSWTKDNPGRRFLSCENRNGGCSFYEWEDGPLSSRSRVIIPGLLRQLNALEKENARLARKMKYYSIMVWSLFPRFVFA</sequence>
<dbReference type="EMBL" id="NKXS01000147">
    <property type="protein sequence ID" value="PIN26130.1"/>
    <property type="molecule type" value="Genomic_DNA"/>
</dbReference>
<evidence type="ECO:0000256" key="4">
    <source>
        <dbReference type="PROSITE-ProRule" id="PRU01343"/>
    </source>
</evidence>
<dbReference type="PROSITE" id="PS51999">
    <property type="entry name" value="ZF_GRF"/>
    <property type="match status" value="1"/>
</dbReference>
<evidence type="ECO:0000259" key="5">
    <source>
        <dbReference type="PROSITE" id="PS51999"/>
    </source>
</evidence>
<evidence type="ECO:0000256" key="2">
    <source>
        <dbReference type="ARBA" id="ARBA00022771"/>
    </source>
</evidence>
<dbReference type="GO" id="GO:0008270">
    <property type="term" value="F:zinc ion binding"/>
    <property type="evidence" value="ECO:0007669"/>
    <property type="project" value="UniProtKB-KW"/>
</dbReference>
<dbReference type="GO" id="GO:0016853">
    <property type="term" value="F:isomerase activity"/>
    <property type="evidence" value="ECO:0007669"/>
    <property type="project" value="UniProtKB-KW"/>
</dbReference>
<dbReference type="InterPro" id="IPR010666">
    <property type="entry name" value="Znf_GRF"/>
</dbReference>
<keyword evidence="3" id="KW-0862">Zinc</keyword>
<dbReference type="OrthoDB" id="913116at2759"/>
<protein>
    <submittedName>
        <fullName evidence="6">DNA topoisomerase</fullName>
        <ecNumber evidence="6">5.99.1.2</ecNumber>
    </submittedName>
</protein>
<dbReference type="PANTHER" id="PTHR33248">
    <property type="entry name" value="ZINC ION-BINDING PROTEIN"/>
    <property type="match status" value="1"/>
</dbReference>
<reference evidence="7" key="1">
    <citation type="journal article" date="2018" name="Gigascience">
        <title>Genome assembly of the Pink Ipe (Handroanthus impetiginosus, Bignoniaceae), a highly valued, ecologically keystone Neotropical timber forest tree.</title>
        <authorList>
            <person name="Silva-Junior O.B."/>
            <person name="Grattapaglia D."/>
            <person name="Novaes E."/>
            <person name="Collevatti R.G."/>
        </authorList>
    </citation>
    <scope>NUCLEOTIDE SEQUENCE [LARGE SCALE GENOMIC DNA]</scope>
    <source>
        <strain evidence="7">cv. UFG-1</strain>
    </source>
</reference>